<evidence type="ECO:0000256" key="2">
    <source>
        <dbReference type="SAM" id="SignalP"/>
    </source>
</evidence>
<keyword evidence="2" id="KW-0732">Signal</keyword>
<feature type="transmembrane region" description="Helical" evidence="1">
    <location>
        <begin position="78"/>
        <end position="100"/>
    </location>
</feature>
<dbReference type="Proteomes" id="UP000177885">
    <property type="component" value="Unassembled WGS sequence"/>
</dbReference>
<dbReference type="Pfam" id="PF18895">
    <property type="entry name" value="T4SS_pilin"/>
    <property type="match status" value="1"/>
</dbReference>
<evidence type="ECO:0000256" key="1">
    <source>
        <dbReference type="SAM" id="Phobius"/>
    </source>
</evidence>
<reference evidence="3 4" key="1">
    <citation type="journal article" date="2016" name="Nat. Commun.">
        <title>Thousands of microbial genomes shed light on interconnected biogeochemical processes in an aquifer system.</title>
        <authorList>
            <person name="Anantharaman K."/>
            <person name="Brown C.T."/>
            <person name="Hug L.A."/>
            <person name="Sharon I."/>
            <person name="Castelle C.J."/>
            <person name="Probst A.J."/>
            <person name="Thomas B.C."/>
            <person name="Singh A."/>
            <person name="Wilkins M.J."/>
            <person name="Karaoz U."/>
            <person name="Brodie E.L."/>
            <person name="Williams K.H."/>
            <person name="Hubbard S.S."/>
            <person name="Banfield J.F."/>
        </authorList>
    </citation>
    <scope>NUCLEOTIDE SEQUENCE [LARGE SCALE GENOMIC DNA]</scope>
</reference>
<dbReference type="EMBL" id="MGDT01000004">
    <property type="protein sequence ID" value="OGL67009.1"/>
    <property type="molecule type" value="Genomic_DNA"/>
</dbReference>
<name>A0A1F7TM11_9BACT</name>
<sequence length="109" mass="11672">MRRFLPFLVLFLIPLAASAQRTLQNPLGSADLRIVIGNVIRVVIGFSGVLALASFIWGGILFLTAAGNEERVKKGKNTLIWASIGLVVLFTSYTLVNTIVSSLATSANP</sequence>
<evidence type="ECO:0000313" key="3">
    <source>
        <dbReference type="EMBL" id="OGL67009.1"/>
    </source>
</evidence>
<proteinExistence type="predicted"/>
<evidence type="ECO:0000313" key="4">
    <source>
        <dbReference type="Proteomes" id="UP000177885"/>
    </source>
</evidence>
<keyword evidence="1" id="KW-0472">Membrane</keyword>
<feature type="transmembrane region" description="Helical" evidence="1">
    <location>
        <begin position="43"/>
        <end position="66"/>
    </location>
</feature>
<gene>
    <name evidence="3" type="ORF">A2856_00785</name>
</gene>
<keyword evidence="1" id="KW-1133">Transmembrane helix</keyword>
<dbReference type="STRING" id="1802385.A2856_00785"/>
<feature type="chain" id="PRO_5009532847" description="TrbC/VIRB2 family protein" evidence="2">
    <location>
        <begin position="20"/>
        <end position="109"/>
    </location>
</feature>
<feature type="signal peptide" evidence="2">
    <location>
        <begin position="1"/>
        <end position="19"/>
    </location>
</feature>
<protein>
    <recommendedName>
        <fullName evidence="5">TrbC/VIRB2 family protein</fullName>
    </recommendedName>
</protein>
<accession>A0A1F7TM11</accession>
<evidence type="ECO:0008006" key="5">
    <source>
        <dbReference type="Google" id="ProtNLM"/>
    </source>
</evidence>
<dbReference type="AlphaFoldDB" id="A0A1F7TM11"/>
<dbReference type="InterPro" id="IPR043993">
    <property type="entry name" value="T4SS_pilin"/>
</dbReference>
<keyword evidence="1" id="KW-0812">Transmembrane</keyword>
<comment type="caution">
    <text evidence="3">The sequence shown here is derived from an EMBL/GenBank/DDBJ whole genome shotgun (WGS) entry which is preliminary data.</text>
</comment>
<organism evidence="3 4">
    <name type="scientific">Candidatus Uhrbacteria bacterium RIFCSPHIGHO2_01_FULL_63_20</name>
    <dbReference type="NCBI Taxonomy" id="1802385"/>
    <lineage>
        <taxon>Bacteria</taxon>
        <taxon>Candidatus Uhriibacteriota</taxon>
    </lineage>
</organism>